<keyword evidence="8 10" id="KW-0067">ATP-binding</keyword>
<gene>
    <name evidence="12" type="ORF">BWQ96_01523</name>
</gene>
<accession>A0A2V3J2J9</accession>
<feature type="binding site" evidence="10">
    <location>
        <position position="38"/>
    </location>
    <ligand>
        <name>ATP</name>
        <dbReference type="ChEBI" id="CHEBI:30616"/>
    </ligand>
</feature>
<dbReference type="GO" id="GO:0016887">
    <property type="term" value="F:ATP hydrolysis activity"/>
    <property type="evidence" value="ECO:0007669"/>
    <property type="project" value="UniProtKB-UniRule"/>
</dbReference>
<sequence>MAPGVTQKSGDSAQESSEPQEWRPIRPNMVITGTPGVGKTSFSTELARELGLRHIEVGVFARERNLLADHDPLRNAFYMHEDAVLDELEPLMTDGGIILDHHSCDWYPERWIQMVICLRASTEALYDRLEQRGYSSHKLNENMEAEIMQVVFEEAVNSYPNIPVLQLQNDNEEQKRRNINEVKRLWRSLVRRFENHGENLISDTGAGVDGSVS</sequence>
<keyword evidence="13" id="KW-1185">Reference proteome</keyword>
<dbReference type="GO" id="GO:0005737">
    <property type="term" value="C:cytoplasm"/>
    <property type="evidence" value="ECO:0007669"/>
    <property type="project" value="UniProtKB-SubCell"/>
</dbReference>
<evidence type="ECO:0000256" key="5">
    <source>
        <dbReference type="ARBA" id="ARBA00022679"/>
    </source>
</evidence>
<keyword evidence="4 10" id="KW-0698">rRNA processing</keyword>
<evidence type="ECO:0000256" key="8">
    <source>
        <dbReference type="ARBA" id="ARBA00022840"/>
    </source>
</evidence>
<keyword evidence="6 10" id="KW-0547">Nucleotide-binding</keyword>
<evidence type="ECO:0000256" key="7">
    <source>
        <dbReference type="ARBA" id="ARBA00022777"/>
    </source>
</evidence>
<feature type="binding site" evidence="10">
    <location>
        <position position="36"/>
    </location>
    <ligand>
        <name>ATP</name>
        <dbReference type="ChEBI" id="CHEBI:30616"/>
    </ligand>
</feature>
<feature type="binding site" evidence="10">
    <location>
        <position position="132"/>
    </location>
    <ligand>
        <name>ATP</name>
        <dbReference type="ChEBI" id="CHEBI:30616"/>
    </ligand>
</feature>
<dbReference type="GO" id="GO:0005524">
    <property type="term" value="F:ATP binding"/>
    <property type="evidence" value="ECO:0007669"/>
    <property type="project" value="UniProtKB-KW"/>
</dbReference>
<keyword evidence="2 10" id="KW-0963">Cytoplasm</keyword>
<comment type="function">
    <text evidence="10">Broad-specificity nucleoside monophosphate (NMP) kinase that catalyzes the reversible transfer of the terminal phosphate group between nucleoside triphosphates and monophosphates. Has also ATPase activity. Involved in the late cytoplasmic maturation steps of the 40S ribosomal particles, specifically 18S rRNA maturation. While NMP activity is not required for ribosome maturation, ATPase activity is. Associates transiently with small ribosomal subunit protein uS11. ATP hydrolysis breaks the interaction with uS11. May temporarily remove uS11 from the ribosome to enable a conformational change of the ribosomal RNA that is needed for the final maturation step of the small ribosomal subunit. Its NMP activity may have a role in nuclear energy homeostasis.</text>
</comment>
<dbReference type="FunFam" id="3.40.50.300:FF:000372">
    <property type="entry name" value="Adenylate kinase isoenzyme 6 homolog"/>
    <property type="match status" value="1"/>
</dbReference>
<feature type="compositionally biased region" description="Polar residues" evidence="11">
    <location>
        <begin position="1"/>
        <end position="19"/>
    </location>
</feature>
<evidence type="ECO:0000256" key="2">
    <source>
        <dbReference type="ARBA" id="ARBA00022490"/>
    </source>
</evidence>
<evidence type="ECO:0000256" key="10">
    <source>
        <dbReference type="HAMAP-Rule" id="MF_03173"/>
    </source>
</evidence>
<evidence type="ECO:0000256" key="6">
    <source>
        <dbReference type="ARBA" id="ARBA00022741"/>
    </source>
</evidence>
<comment type="catalytic activity">
    <reaction evidence="1 10">
        <text>AMP + ATP = 2 ADP</text>
        <dbReference type="Rhea" id="RHEA:12973"/>
        <dbReference type="ChEBI" id="CHEBI:30616"/>
        <dbReference type="ChEBI" id="CHEBI:456215"/>
        <dbReference type="ChEBI" id="CHEBI:456216"/>
        <dbReference type="EC" id="2.7.4.3"/>
    </reaction>
</comment>
<dbReference type="InterPro" id="IPR020618">
    <property type="entry name" value="Adenyl_kinase_AK6"/>
</dbReference>
<dbReference type="EC" id="2.7.4.3" evidence="10"/>
<keyword evidence="5 10" id="KW-0808">Transferase</keyword>
<dbReference type="PANTHER" id="PTHR12595">
    <property type="entry name" value="POS9-ACTIVATING FACTOR FAP7-RELATED"/>
    <property type="match status" value="1"/>
</dbReference>
<feature type="region of interest" description="NMPbind" evidence="10">
    <location>
        <begin position="56"/>
        <end position="79"/>
    </location>
</feature>
<dbReference type="GO" id="GO:0006364">
    <property type="term" value="P:rRNA processing"/>
    <property type="evidence" value="ECO:0007669"/>
    <property type="project" value="UniProtKB-KW"/>
</dbReference>
<proteinExistence type="inferred from homology"/>
<comment type="subunit">
    <text evidence="10">Interacts with small ribosomal subunit protein uS11. Not a structural component of 43S pre-ribosomes, but transiently interacts with them by binding to uS11.</text>
</comment>
<comment type="subcellular location">
    <subcellularLocation>
        <location evidence="10">Cytoplasm</location>
    </subcellularLocation>
    <subcellularLocation>
        <location evidence="10">Nucleus</location>
    </subcellularLocation>
</comment>
<dbReference type="GO" id="GO:0005634">
    <property type="term" value="C:nucleus"/>
    <property type="evidence" value="ECO:0007669"/>
    <property type="project" value="UniProtKB-SubCell"/>
</dbReference>
<dbReference type="GO" id="GO:0004017">
    <property type="term" value="F:AMP kinase activity"/>
    <property type="evidence" value="ECO:0007669"/>
    <property type="project" value="UniProtKB-UniRule"/>
</dbReference>
<evidence type="ECO:0000256" key="4">
    <source>
        <dbReference type="ARBA" id="ARBA00022552"/>
    </source>
</evidence>
<dbReference type="Pfam" id="PF13238">
    <property type="entry name" value="AAA_18"/>
    <property type="match status" value="1"/>
</dbReference>
<evidence type="ECO:0000313" key="13">
    <source>
        <dbReference type="Proteomes" id="UP000247409"/>
    </source>
</evidence>
<feature type="region of interest" description="Disordered" evidence="11">
    <location>
        <begin position="1"/>
        <end position="29"/>
    </location>
</feature>
<feature type="region of interest" description="LID" evidence="10">
    <location>
        <begin position="131"/>
        <end position="141"/>
    </location>
</feature>
<comment type="catalytic activity">
    <reaction evidence="10">
        <text>ATP + H2O = ADP + phosphate + H(+)</text>
        <dbReference type="Rhea" id="RHEA:13065"/>
        <dbReference type="ChEBI" id="CHEBI:15377"/>
        <dbReference type="ChEBI" id="CHEBI:15378"/>
        <dbReference type="ChEBI" id="CHEBI:30616"/>
        <dbReference type="ChEBI" id="CHEBI:43474"/>
        <dbReference type="ChEBI" id="CHEBI:456216"/>
    </reaction>
</comment>
<keyword evidence="3 10" id="KW-0690">Ribosome biogenesis</keyword>
<reference evidence="12 13" key="1">
    <citation type="journal article" date="2018" name="Mol. Biol. Evol.">
        <title>Analysis of the draft genome of the red seaweed Gracilariopsis chorda provides insights into genome size evolution in Rhodophyta.</title>
        <authorList>
            <person name="Lee J."/>
            <person name="Yang E.C."/>
            <person name="Graf L."/>
            <person name="Yang J.H."/>
            <person name="Qiu H."/>
            <person name="Zel Zion U."/>
            <person name="Chan C.X."/>
            <person name="Stephens T.G."/>
            <person name="Weber A.P.M."/>
            <person name="Boo G.H."/>
            <person name="Boo S.M."/>
            <person name="Kim K.M."/>
            <person name="Shin Y."/>
            <person name="Jung M."/>
            <person name="Lee S.J."/>
            <person name="Yim H.S."/>
            <person name="Lee J.H."/>
            <person name="Bhattacharya D."/>
            <person name="Yoon H.S."/>
        </authorList>
    </citation>
    <scope>NUCLEOTIDE SEQUENCE [LARGE SCALE GENOMIC DNA]</scope>
    <source>
        <strain evidence="12 13">SKKU-2015</strain>
        <tissue evidence="12">Whole body</tissue>
    </source>
</reference>
<dbReference type="AlphaFoldDB" id="A0A2V3J2J9"/>
<evidence type="ECO:0000313" key="12">
    <source>
        <dbReference type="EMBL" id="PXF48671.1"/>
    </source>
</evidence>
<evidence type="ECO:0000256" key="9">
    <source>
        <dbReference type="ARBA" id="ARBA00023242"/>
    </source>
</evidence>
<comment type="similarity">
    <text evidence="10">Belongs to the adenylate kinase family. AK6 subfamily.</text>
</comment>
<dbReference type="OrthoDB" id="10251185at2759"/>
<feature type="binding site" evidence="10">
    <location>
        <position position="40"/>
    </location>
    <ligand>
        <name>ATP</name>
        <dbReference type="ChEBI" id="CHEBI:30616"/>
    </ligand>
</feature>
<organism evidence="12 13">
    <name type="scientific">Gracilariopsis chorda</name>
    <dbReference type="NCBI Taxonomy" id="448386"/>
    <lineage>
        <taxon>Eukaryota</taxon>
        <taxon>Rhodophyta</taxon>
        <taxon>Florideophyceae</taxon>
        <taxon>Rhodymeniophycidae</taxon>
        <taxon>Gracilariales</taxon>
        <taxon>Gracilariaceae</taxon>
        <taxon>Gracilariopsis</taxon>
    </lineage>
</organism>
<dbReference type="Gene3D" id="3.40.50.300">
    <property type="entry name" value="P-loop containing nucleotide triphosphate hydrolases"/>
    <property type="match status" value="1"/>
</dbReference>
<feature type="binding site" evidence="10">
    <location>
        <position position="39"/>
    </location>
    <ligand>
        <name>ATP</name>
        <dbReference type="ChEBI" id="CHEBI:30616"/>
    </ligand>
</feature>
<dbReference type="Proteomes" id="UP000247409">
    <property type="component" value="Unassembled WGS sequence"/>
</dbReference>
<feature type="binding site" evidence="10">
    <location>
        <position position="41"/>
    </location>
    <ligand>
        <name>ATP</name>
        <dbReference type="ChEBI" id="CHEBI:30616"/>
    </ligand>
</feature>
<dbReference type="PANTHER" id="PTHR12595:SF0">
    <property type="entry name" value="ADENYLATE KINASE ISOENZYME 6"/>
    <property type="match status" value="1"/>
</dbReference>
<protein>
    <recommendedName>
        <fullName evidence="10">Adenylate kinase isoenzyme 6 homolog</fullName>
        <shortName evidence="10">AK6</shortName>
        <ecNumber evidence="10">2.7.4.3</ecNumber>
    </recommendedName>
    <alternativeName>
        <fullName evidence="10">Dual activity adenylate kinase/ATPase</fullName>
        <shortName evidence="10">AK/ATPase</shortName>
    </alternativeName>
</protein>
<evidence type="ECO:0000256" key="1">
    <source>
        <dbReference type="ARBA" id="ARBA00000582"/>
    </source>
</evidence>
<evidence type="ECO:0000256" key="11">
    <source>
        <dbReference type="SAM" id="MobiDB-lite"/>
    </source>
</evidence>
<keyword evidence="9 10" id="KW-0539">Nucleus</keyword>
<evidence type="ECO:0000256" key="3">
    <source>
        <dbReference type="ARBA" id="ARBA00022517"/>
    </source>
</evidence>
<dbReference type="STRING" id="448386.A0A2V3J2J9"/>
<comment type="caution">
    <text evidence="12">The sequence shown here is derived from an EMBL/GenBank/DDBJ whole genome shotgun (WGS) entry which is preliminary data.</text>
</comment>
<dbReference type="HAMAP" id="MF_00039">
    <property type="entry name" value="Adenylate_kinase_AK6"/>
    <property type="match status" value="1"/>
</dbReference>
<dbReference type="EMBL" id="NBIV01000012">
    <property type="protein sequence ID" value="PXF48671.1"/>
    <property type="molecule type" value="Genomic_DNA"/>
</dbReference>
<keyword evidence="7 10" id="KW-0418">Kinase</keyword>
<comment type="caution">
    <text evidence="10">Lacks conserved residue(s) required for the propagation of feature annotation.</text>
</comment>
<name>A0A2V3J2J9_9FLOR</name>
<dbReference type="GO" id="GO:0042274">
    <property type="term" value="P:ribosomal small subunit biogenesis"/>
    <property type="evidence" value="ECO:0007669"/>
    <property type="project" value="UniProtKB-UniRule"/>
</dbReference>
<dbReference type="InterPro" id="IPR027417">
    <property type="entry name" value="P-loop_NTPase"/>
</dbReference>
<dbReference type="SUPFAM" id="SSF52540">
    <property type="entry name" value="P-loop containing nucleoside triphosphate hydrolases"/>
    <property type="match status" value="1"/>
</dbReference>